<keyword evidence="2" id="KW-1185">Reference proteome</keyword>
<comment type="caution">
    <text evidence="1">The sequence shown here is derived from an EMBL/GenBank/DDBJ whole genome shotgun (WGS) entry which is preliminary data.</text>
</comment>
<dbReference type="AlphaFoldDB" id="A0A420HS53"/>
<reference evidence="1 2" key="1">
    <citation type="journal article" date="2018" name="BMC Genomics">
        <title>Comparative genome analyses reveal sequence features reflecting distinct modes of host-adaptation between dicot and monocot powdery mildew.</title>
        <authorList>
            <person name="Wu Y."/>
            <person name="Ma X."/>
            <person name="Pan Z."/>
            <person name="Kale S.D."/>
            <person name="Song Y."/>
            <person name="King H."/>
            <person name="Zhang Q."/>
            <person name="Presley C."/>
            <person name="Deng X."/>
            <person name="Wei C.I."/>
            <person name="Xiao S."/>
        </authorList>
    </citation>
    <scope>NUCLEOTIDE SEQUENCE [LARGE SCALE GENOMIC DNA]</scope>
    <source>
        <strain evidence="1">UMSG2</strain>
    </source>
</reference>
<dbReference type="EMBL" id="MCFK01005262">
    <property type="protein sequence ID" value="RKF60275.1"/>
    <property type="molecule type" value="Genomic_DNA"/>
</dbReference>
<sequence length="105" mass="12304">MTSSLFQISIHISAHGRTKAINLHVLQHPKINQAKWAKNMFNLDVFISQSMISWCLAKKSKLDQKDREELLQNEETNVEFKQLEESLFHWILQCHTGDLNKEEGR</sequence>
<name>A0A420HS53_9PEZI</name>
<evidence type="ECO:0000313" key="1">
    <source>
        <dbReference type="EMBL" id="RKF60275.1"/>
    </source>
</evidence>
<dbReference type="Proteomes" id="UP000286134">
    <property type="component" value="Unassembled WGS sequence"/>
</dbReference>
<proteinExistence type="predicted"/>
<accession>A0A420HS53</accession>
<gene>
    <name evidence="1" type="ORF">OnM2_052003</name>
</gene>
<protein>
    <submittedName>
        <fullName evidence="1">Uncharacterized protein</fullName>
    </submittedName>
</protein>
<evidence type="ECO:0000313" key="2">
    <source>
        <dbReference type="Proteomes" id="UP000286134"/>
    </source>
</evidence>
<organism evidence="1 2">
    <name type="scientific">Erysiphe neolycopersici</name>
    <dbReference type="NCBI Taxonomy" id="212602"/>
    <lineage>
        <taxon>Eukaryota</taxon>
        <taxon>Fungi</taxon>
        <taxon>Dikarya</taxon>
        <taxon>Ascomycota</taxon>
        <taxon>Pezizomycotina</taxon>
        <taxon>Leotiomycetes</taxon>
        <taxon>Erysiphales</taxon>
        <taxon>Erysiphaceae</taxon>
        <taxon>Erysiphe</taxon>
    </lineage>
</organism>